<proteinExistence type="predicted"/>
<dbReference type="Gene3D" id="3.40.50.410">
    <property type="entry name" value="von Willebrand factor, type A domain"/>
    <property type="match status" value="1"/>
</dbReference>
<dbReference type="InterPro" id="IPR036465">
    <property type="entry name" value="vWFA_dom_sf"/>
</dbReference>
<feature type="compositionally biased region" description="Polar residues" evidence="1">
    <location>
        <begin position="78"/>
        <end position="93"/>
    </location>
</feature>
<feature type="domain" description="VWFA" evidence="2">
    <location>
        <begin position="191"/>
        <end position="361"/>
    </location>
</feature>
<protein>
    <submittedName>
        <fullName evidence="3">VWA domain-containing protein</fullName>
    </submittedName>
</protein>
<name>A0A9X3AFM6_9PSEU</name>
<organism evidence="3 4">
    <name type="scientific">Umezawaea endophytica</name>
    <dbReference type="NCBI Taxonomy" id="1654476"/>
    <lineage>
        <taxon>Bacteria</taxon>
        <taxon>Bacillati</taxon>
        <taxon>Actinomycetota</taxon>
        <taxon>Actinomycetes</taxon>
        <taxon>Pseudonocardiales</taxon>
        <taxon>Pseudonocardiaceae</taxon>
        <taxon>Umezawaea</taxon>
    </lineage>
</organism>
<dbReference type="InterPro" id="IPR011195">
    <property type="entry name" value="UCP010256"/>
</dbReference>
<evidence type="ECO:0000256" key="1">
    <source>
        <dbReference type="SAM" id="MobiDB-lite"/>
    </source>
</evidence>
<dbReference type="SMART" id="SM00327">
    <property type="entry name" value="VWA"/>
    <property type="match status" value="1"/>
</dbReference>
<accession>A0A9X3AFM6</accession>
<dbReference type="InterPro" id="IPR002035">
    <property type="entry name" value="VWF_A"/>
</dbReference>
<dbReference type="AlphaFoldDB" id="A0A9X3AFM6"/>
<dbReference type="PANTHER" id="PTHR39338">
    <property type="entry name" value="BLL5662 PROTEIN-RELATED"/>
    <property type="match status" value="1"/>
</dbReference>
<dbReference type="Proteomes" id="UP001141259">
    <property type="component" value="Unassembled WGS sequence"/>
</dbReference>
<gene>
    <name evidence="3" type="ORF">NZH93_16775</name>
</gene>
<comment type="caution">
    <text evidence="3">The sequence shown here is derived from an EMBL/GenBank/DDBJ whole genome shotgun (WGS) entry which is preliminary data.</text>
</comment>
<dbReference type="Pfam" id="PF05762">
    <property type="entry name" value="VWA_CoxE"/>
    <property type="match status" value="1"/>
</dbReference>
<dbReference type="InterPro" id="IPR008912">
    <property type="entry name" value="Uncharacterised_CoxE"/>
</dbReference>
<dbReference type="RefSeq" id="WP_259624024.1">
    <property type="nucleotide sequence ID" value="NZ_JANYMP010000007.1"/>
</dbReference>
<feature type="region of interest" description="Disordered" evidence="1">
    <location>
        <begin position="364"/>
        <end position="398"/>
    </location>
</feature>
<keyword evidence="4" id="KW-1185">Reference proteome</keyword>
<dbReference type="EMBL" id="JANYMP010000007">
    <property type="protein sequence ID" value="MCS7478516.1"/>
    <property type="molecule type" value="Genomic_DNA"/>
</dbReference>
<dbReference type="CDD" id="cd00198">
    <property type="entry name" value="vWFA"/>
    <property type="match status" value="1"/>
</dbReference>
<feature type="region of interest" description="Disordered" evidence="1">
    <location>
        <begin position="71"/>
        <end position="103"/>
    </location>
</feature>
<dbReference type="PIRSF" id="PIRSF010256">
    <property type="entry name" value="CoxE_vWa"/>
    <property type="match status" value="1"/>
</dbReference>
<evidence type="ECO:0000259" key="2">
    <source>
        <dbReference type="SMART" id="SM00327"/>
    </source>
</evidence>
<sequence>MSRFTDLLARAGLPLGPDRAARFATAITVLTPTTLADLRRCALITLTSDPTHVSIVDSVFTTVFDDLADPAEERGQRGTPNNPATPRATSPTSALPDATPGAAGTTMEFAASASATERLSNRDFADLTPAELATLVVAMHRFALRTPPRRTRRHHTARRGTRTDLRRTLSQARRTAGEPVHLMRSTRRDRPRKLVVLCDISGSMAPYARAMLQLLYCATGGARAEVFTFATRLTRLTRALTHPTPSAALARAGRTAPDWSGGTRIAAALAALDHNVTRGAVVLIISDGWETGDPTELATQMAQLSRLAHRVVWANPRTARPSYRPLAGGMAAAWPYCDAIVSAHNLDALDDLIDALAGRRSLRGADRQTSQFGSRQVAGDHPLHPPVAGRAGGSSPAP</sequence>
<dbReference type="PANTHER" id="PTHR39338:SF6">
    <property type="entry name" value="BLL5662 PROTEIN"/>
    <property type="match status" value="1"/>
</dbReference>
<evidence type="ECO:0000313" key="4">
    <source>
        <dbReference type="Proteomes" id="UP001141259"/>
    </source>
</evidence>
<dbReference type="SUPFAM" id="SSF53300">
    <property type="entry name" value="vWA-like"/>
    <property type="match status" value="1"/>
</dbReference>
<reference evidence="3" key="1">
    <citation type="submission" date="2022-08" db="EMBL/GenBank/DDBJ databases">
        <authorList>
            <person name="Tistechok S."/>
            <person name="Samborskyy M."/>
            <person name="Roman I."/>
        </authorList>
    </citation>
    <scope>NUCLEOTIDE SEQUENCE</scope>
    <source>
        <strain evidence="3">DSM 103496</strain>
    </source>
</reference>
<evidence type="ECO:0000313" key="3">
    <source>
        <dbReference type="EMBL" id="MCS7478516.1"/>
    </source>
</evidence>